<dbReference type="GO" id="GO:0003677">
    <property type="term" value="F:DNA binding"/>
    <property type="evidence" value="ECO:0007669"/>
    <property type="project" value="InterPro"/>
</dbReference>
<comment type="caution">
    <text evidence="2">The sequence shown here is derived from an EMBL/GenBank/DDBJ whole genome shotgun (WGS) entry which is preliminary data.</text>
</comment>
<organism evidence="2 3">
    <name type="scientific">Pedobacter antarcticus 4BY</name>
    <dbReference type="NCBI Taxonomy" id="1358423"/>
    <lineage>
        <taxon>Bacteria</taxon>
        <taxon>Pseudomonadati</taxon>
        <taxon>Bacteroidota</taxon>
        <taxon>Sphingobacteriia</taxon>
        <taxon>Sphingobacteriales</taxon>
        <taxon>Sphingobacteriaceae</taxon>
        <taxon>Pedobacter</taxon>
    </lineage>
</organism>
<gene>
    <name evidence="2" type="ORF">N180_09675</name>
</gene>
<dbReference type="AlphaFoldDB" id="A0A081PEI4"/>
<dbReference type="InterPro" id="IPR010982">
    <property type="entry name" value="Lambda_DNA-bd_dom_sf"/>
</dbReference>
<reference evidence="2 3" key="1">
    <citation type="journal article" date="1992" name="Int. J. Syst. Bacteriol.">
        <title>Sphingobacterium antarcticus sp. nov. a Psychrotrophic Bacterium from the Soils of Schirmacher Oasis, Antarctica.</title>
        <authorList>
            <person name="Shivaji S."/>
            <person name="Ray M.K."/>
            <person name="Rao N.S."/>
            <person name="Saiserr L."/>
            <person name="Jagannadham M.V."/>
            <person name="Kumar G.S."/>
            <person name="Reddy G."/>
            <person name="Bhargava P.M."/>
        </authorList>
    </citation>
    <scope>NUCLEOTIDE SEQUENCE [LARGE SCALE GENOMIC DNA]</scope>
    <source>
        <strain evidence="2 3">4BY</strain>
    </source>
</reference>
<dbReference type="Proteomes" id="UP000028007">
    <property type="component" value="Unassembled WGS sequence"/>
</dbReference>
<sequence length="68" mass="7653">MKGMTIVELAGRVHPDGDFYSHLSRIELGKLACSVETIFSIAHALQIKPSELLEIEDSWQEAVNYNIH</sequence>
<accession>A0A081PEI4</accession>
<keyword evidence="3" id="KW-1185">Reference proteome</keyword>
<dbReference type="Gene3D" id="1.10.260.40">
    <property type="entry name" value="lambda repressor-like DNA-binding domains"/>
    <property type="match status" value="1"/>
</dbReference>
<dbReference type="PROSITE" id="PS50943">
    <property type="entry name" value="HTH_CROC1"/>
    <property type="match status" value="1"/>
</dbReference>
<evidence type="ECO:0000313" key="2">
    <source>
        <dbReference type="EMBL" id="KEQ29107.1"/>
    </source>
</evidence>
<name>A0A081PEI4_9SPHI</name>
<dbReference type="InterPro" id="IPR001387">
    <property type="entry name" value="Cro/C1-type_HTH"/>
</dbReference>
<protein>
    <recommendedName>
        <fullName evidence="1">HTH cro/C1-type domain-containing protein</fullName>
    </recommendedName>
</protein>
<evidence type="ECO:0000313" key="3">
    <source>
        <dbReference type="Proteomes" id="UP000028007"/>
    </source>
</evidence>
<dbReference type="OrthoDB" id="798782at2"/>
<proteinExistence type="predicted"/>
<dbReference type="SUPFAM" id="SSF47413">
    <property type="entry name" value="lambda repressor-like DNA-binding domains"/>
    <property type="match status" value="1"/>
</dbReference>
<feature type="domain" description="HTH cro/C1-type" evidence="1">
    <location>
        <begin position="21"/>
        <end position="52"/>
    </location>
</feature>
<dbReference type="EMBL" id="JNFF01000083">
    <property type="protein sequence ID" value="KEQ29107.1"/>
    <property type="molecule type" value="Genomic_DNA"/>
</dbReference>
<evidence type="ECO:0000259" key="1">
    <source>
        <dbReference type="PROSITE" id="PS50943"/>
    </source>
</evidence>